<evidence type="ECO:0008006" key="4">
    <source>
        <dbReference type="Google" id="ProtNLM"/>
    </source>
</evidence>
<proteinExistence type="predicted"/>
<comment type="caution">
    <text evidence="2">The sequence shown here is derived from an EMBL/GenBank/DDBJ whole genome shotgun (WGS) entry which is preliminary data.</text>
</comment>
<evidence type="ECO:0000313" key="3">
    <source>
        <dbReference type="Proteomes" id="UP000249390"/>
    </source>
</evidence>
<feature type="compositionally biased region" description="Acidic residues" evidence="1">
    <location>
        <begin position="90"/>
        <end position="107"/>
    </location>
</feature>
<keyword evidence="3" id="KW-1185">Reference proteome</keyword>
<reference evidence="2 3" key="1">
    <citation type="submission" date="2018-06" db="EMBL/GenBank/DDBJ databases">
        <title>The Genome of Cuscuta australis (Dodder) Provides Insight into the Evolution of Plant Parasitism.</title>
        <authorList>
            <person name="Liu H."/>
        </authorList>
    </citation>
    <scope>NUCLEOTIDE SEQUENCE [LARGE SCALE GENOMIC DNA]</scope>
    <source>
        <strain evidence="3">cv. Yunnan</strain>
        <tissue evidence="2">Vines</tissue>
    </source>
</reference>
<dbReference type="AlphaFoldDB" id="A0A328D9P5"/>
<evidence type="ECO:0000313" key="2">
    <source>
        <dbReference type="EMBL" id="RAL41890.1"/>
    </source>
</evidence>
<dbReference type="PANTHER" id="PTHR35707:SF1">
    <property type="entry name" value="SPC7 KINETOCHORE PROTEIN DOMAIN-CONTAINING PROTEIN"/>
    <property type="match status" value="1"/>
</dbReference>
<dbReference type="Proteomes" id="UP000249390">
    <property type="component" value="Unassembled WGS sequence"/>
</dbReference>
<feature type="compositionally biased region" description="Polar residues" evidence="1">
    <location>
        <begin position="122"/>
        <end position="136"/>
    </location>
</feature>
<feature type="compositionally biased region" description="Polar residues" evidence="1">
    <location>
        <begin position="72"/>
        <end position="82"/>
    </location>
</feature>
<accession>A0A328D9P5</accession>
<feature type="region of interest" description="Disordered" evidence="1">
    <location>
        <begin position="1"/>
        <end position="160"/>
    </location>
</feature>
<name>A0A328D9P5_9ASTE</name>
<sequence>MSSMVRATAGDQDHQLSLTATSEDGCGTALTMQKKKERRVSFAETTSVHFFDRDEEETPPEALAKAGDGSGFQVNELNFHQLDNSRRDDDGDEEEDGNVSDEDEDGEPALGRSFLRPMESPSPGSTFGSATSNNEQFFGPVSPSFIRPGRLSDSAVSEDNHEVTMDSTAFSMHFRSLARSEAGVDLKTPPGTHLFGEEKTPECTQGNSMVLTVTKKSILNSSLPVVNASGESDSSDMSLIGEHSQEYDYGRLSPDLNALLAEGQHQIDMFSLSDNISASALPRNKKSDYLSAKEDESCTMGPDESCKHDAAVAGIHHMPSDSVYAHAPLDSSVSPSNPPDSGISVDNKALLSNKFSKEKLVGYSMAASTDAFEVWRTKNLTSVNYDSPLNLHIPKDISPQLKSPLTGAVSPSPIWRSPMHAVSNAQKYCSTVICSQKDPFIEKENTGSLVSSASIQKSISKLERLRASAFSSALGDGMLDVPVISFDFTKTPPLSSNMGKVNAKQVKEKFVSAPSISEDEQFSNIVQIEGQKRHAFRKDGNGLTALAHYEGKMHSPLISEDPKEMLFTSERDSLPAECVGEKQASTTPCINFSPGKSLEKLSPSFQDYLFSPGRKPRFLGGSTNISGDKRKNELLIEHRDSQDAIITLQRSPKLQKYQGLDISKCPDETCSVKSKFMESVDKWEFLPTEKLSVYGIDVLQDFMNRMYKSKKYELLHHGLLSQKKSAHQNLLEKRTAELKLLLCQVVHEKAKLHLMRAKQEKLQEKFRSVCSGIQECITLKFNSLPQLSATYAKGLQLDASLLTSLVNLNGMPEVVRDKVSTMAQSLEVSDMKITNLIKYFNSTIKMKDELNCNDTIAFVKEFLVKRKRCGFFHQEMQMFNIQSIRSSPDHHILVLNYLGILVQSLNIATGSTSSITIVNELDDSAITKNFRNMDAYTAFSFVLEDEISRKLVGARSLAQEIQVTQSLLGNLIDVIQEAQLARRELRNLIDTRFCSSNDDELDLQLTFISLKSGIKVKATLVVSSLSRGIYPSETIPSVGAARADGTKCDDEAFLWGIDNAVKSVKPGHFRIIRLCRSISNAI</sequence>
<organism evidence="2 3">
    <name type="scientific">Cuscuta australis</name>
    <dbReference type="NCBI Taxonomy" id="267555"/>
    <lineage>
        <taxon>Eukaryota</taxon>
        <taxon>Viridiplantae</taxon>
        <taxon>Streptophyta</taxon>
        <taxon>Embryophyta</taxon>
        <taxon>Tracheophyta</taxon>
        <taxon>Spermatophyta</taxon>
        <taxon>Magnoliopsida</taxon>
        <taxon>eudicotyledons</taxon>
        <taxon>Gunneridae</taxon>
        <taxon>Pentapetalae</taxon>
        <taxon>asterids</taxon>
        <taxon>lamiids</taxon>
        <taxon>Solanales</taxon>
        <taxon>Convolvulaceae</taxon>
        <taxon>Cuscuteae</taxon>
        <taxon>Cuscuta</taxon>
        <taxon>Cuscuta subgen. Grammica</taxon>
        <taxon>Cuscuta sect. Cleistogrammica</taxon>
    </lineage>
</organism>
<dbReference type="EMBL" id="NQVE01000183">
    <property type="protein sequence ID" value="RAL41890.1"/>
    <property type="molecule type" value="Genomic_DNA"/>
</dbReference>
<evidence type="ECO:0000256" key="1">
    <source>
        <dbReference type="SAM" id="MobiDB-lite"/>
    </source>
</evidence>
<protein>
    <recommendedName>
        <fullName evidence="4">Spc7 kinetochore protein domain-containing protein</fullName>
    </recommendedName>
</protein>
<gene>
    <name evidence="2" type="ORF">DM860_009072</name>
</gene>
<dbReference type="PANTHER" id="PTHR35707">
    <property type="entry name" value="OS06G0608100 PROTEIN"/>
    <property type="match status" value="1"/>
</dbReference>